<gene>
    <name evidence="2" type="primary">24</name>
    <name evidence="2" type="ORF">PBI_TOAST_24</name>
</gene>
<feature type="transmembrane region" description="Helical" evidence="1">
    <location>
        <begin position="79"/>
        <end position="97"/>
    </location>
</feature>
<dbReference type="GeneID" id="62974327"/>
<feature type="transmembrane region" description="Helical" evidence="1">
    <location>
        <begin position="47"/>
        <end position="67"/>
    </location>
</feature>
<evidence type="ECO:0000313" key="3">
    <source>
        <dbReference type="Proteomes" id="UP000326855"/>
    </source>
</evidence>
<evidence type="ECO:0000256" key="1">
    <source>
        <dbReference type="SAM" id="Phobius"/>
    </source>
</evidence>
<name>A0A5J6TBZ4_9CAUD</name>
<sequence>MIGARLQAAVLGVGQVTVGCIYAGPDALVRRPLAPGQVSAVVWIESFGPLWCIGFVATGLWLLVAAVRRKGFVRAHIGSAAMWAFFSGCVLISALLSEPPAPVVAGTMAGVLTLVSIAIARGDAERGVR</sequence>
<keyword evidence="1" id="KW-0812">Transmembrane</keyword>
<dbReference type="KEGG" id="vg:62974327"/>
<organism evidence="2 3">
    <name type="scientific">Gordonia phage Toast</name>
    <dbReference type="NCBI Taxonomy" id="2599852"/>
    <lineage>
        <taxon>Viruses</taxon>
        <taxon>Duplodnaviria</taxon>
        <taxon>Heunggongvirae</taxon>
        <taxon>Uroviricota</taxon>
        <taxon>Caudoviricetes</taxon>
        <taxon>Fairfaxidumvirus</taxon>
        <taxon>Fairfaxidumvirus toast</taxon>
    </lineage>
</organism>
<feature type="transmembrane region" description="Helical" evidence="1">
    <location>
        <begin position="103"/>
        <end position="120"/>
    </location>
</feature>
<evidence type="ECO:0000313" key="2">
    <source>
        <dbReference type="EMBL" id="QFG08085.1"/>
    </source>
</evidence>
<proteinExistence type="predicted"/>
<dbReference type="RefSeq" id="YP_010001161.1">
    <property type="nucleotide sequence ID" value="NC_053173.1"/>
</dbReference>
<keyword evidence="3" id="KW-1185">Reference proteome</keyword>
<protein>
    <submittedName>
        <fullName evidence="2">Uncharacterized protein</fullName>
    </submittedName>
</protein>
<accession>A0A5J6TBZ4</accession>
<dbReference type="PROSITE" id="PS51257">
    <property type="entry name" value="PROKAR_LIPOPROTEIN"/>
    <property type="match status" value="1"/>
</dbReference>
<keyword evidence="1" id="KW-0472">Membrane</keyword>
<dbReference type="Proteomes" id="UP000326855">
    <property type="component" value="Segment"/>
</dbReference>
<dbReference type="EMBL" id="MN234161">
    <property type="protein sequence ID" value="QFG08085.1"/>
    <property type="molecule type" value="Genomic_DNA"/>
</dbReference>
<keyword evidence="1" id="KW-1133">Transmembrane helix</keyword>
<reference evidence="2 3" key="1">
    <citation type="submission" date="2019-07" db="EMBL/GenBank/DDBJ databases">
        <authorList>
            <person name="Stoner T.H."/>
            <person name="Garlena R.A."/>
            <person name="Russell D.A."/>
            <person name="Pope W.H."/>
            <person name="Jacobs-Sera D."/>
            <person name="Hatfull G.F."/>
        </authorList>
    </citation>
    <scope>NUCLEOTIDE SEQUENCE [LARGE SCALE GENOMIC DNA]</scope>
</reference>